<evidence type="ECO:0000259" key="11">
    <source>
        <dbReference type="PROSITE" id="PS50053"/>
    </source>
</evidence>
<dbReference type="GO" id="GO:0046470">
    <property type="term" value="P:phosphatidylcholine metabolic process"/>
    <property type="evidence" value="ECO:0007669"/>
    <property type="project" value="TreeGrafter"/>
</dbReference>
<sequence>MDDSMASDKETISLVIKTPNQVHGDQLIEGVDINWVVKDLKNHLAKVYPSKPAANEQRLIYSGKLLPDHLHIRDAFRETDIVPTLHLVCAYRPEPASQLGARPKVRSVEQQQPAPTQQRADLAAPVPSVPAAPSTTNLRPRGHPGPAVPAATLSASGAGASTPEPRPAEMTHPAFPTYSLYSPQQLLWLQHVYARQYYMQYHAAMAAAASAPVSPAPAAASLPVAAHQAAVPAALPNQGAIDNLPANHNAPDPAFINPEGANQNLRMNAQGGPVMEDEEDMERDWLDWVYTASRFAVFLSIVYFYSNLSRFILVMSSLILIYLHTTGWFPFRPRAQPRPANHPAPEVIQNQQNQDQDRQPEPVVPNPEESEADGEGVGGVEQPPMTAVPVSPQEDEDRVRSEMERNVEFVLALLLFCSPSAGDGSCLEPASAYRMTAAVCRLAYPAAVVLNEKTTEVIQAAFQHAKYPTIKGEKPILFTSMVKYALHDLEIYNLTIGKSEFEFRESEGVQITISNVSAFFKGNIQYTYLGYRLSMNQSIDFEVESKIDLLINSKLYCGNGRVAVDTSDCYLTFHKLRLLLQGDQESGWLKRLFTNFLTFTLRLVVKSQICKEINKVADILADFIQDTAEQFLSDGDIFVNINATTSPVITSSYIESYHKGVVTYNNSTSVINASVFSPDQMKEGRSLYFWLSDDLMKSLITAAYHDGRFICNISGTELTSLFQTEKIFTPMPELLSKGTSVRVLAAVELSSSELDVSALGFETEVEVLVRASYGEKKLSLTSAPIHISISNVSSSAGISEMEETLHAYLQEAVEKIGIPKVISNLEPELTALMDQHGLNRFDLINPEVVPQNGYILVQLDFGFPHHLLVEFLRKSVE</sequence>
<dbReference type="GO" id="GO:0070328">
    <property type="term" value="P:triglyceride homeostasis"/>
    <property type="evidence" value="ECO:0007669"/>
    <property type="project" value="TreeGrafter"/>
</dbReference>
<dbReference type="InterPro" id="IPR017942">
    <property type="entry name" value="Lipid-bd_serum_glycop_N"/>
</dbReference>
<feature type="domain" description="Ubiquitin-like" evidence="11">
    <location>
        <begin position="12"/>
        <end position="74"/>
    </location>
</feature>
<feature type="compositionally biased region" description="Polar residues" evidence="10">
    <location>
        <begin position="108"/>
        <end position="119"/>
    </location>
</feature>
<dbReference type="SMART" id="SM00328">
    <property type="entry name" value="BPI1"/>
    <property type="match status" value="1"/>
</dbReference>
<dbReference type="PANTHER" id="PTHR47616:SF1">
    <property type="entry name" value="CHOLESTERYL ESTER TRANSFER PROTEIN"/>
    <property type="match status" value="1"/>
</dbReference>
<comment type="subcellular location">
    <subcellularLocation>
        <location evidence="1">Membrane</location>
    </subcellularLocation>
    <subcellularLocation>
        <location evidence="2">Secreted</location>
    </subcellularLocation>
</comment>
<evidence type="ECO:0000313" key="13">
    <source>
        <dbReference type="Proteomes" id="UP001239994"/>
    </source>
</evidence>
<comment type="caution">
    <text evidence="12">The sequence shown here is derived from an EMBL/GenBank/DDBJ whole genome shotgun (WGS) entry which is preliminary data.</text>
</comment>
<dbReference type="GO" id="GO:0015485">
    <property type="term" value="F:cholesterol binding"/>
    <property type="evidence" value="ECO:0007669"/>
    <property type="project" value="TreeGrafter"/>
</dbReference>
<feature type="compositionally biased region" description="Low complexity" evidence="10">
    <location>
        <begin position="150"/>
        <end position="162"/>
    </location>
</feature>
<evidence type="ECO:0000256" key="7">
    <source>
        <dbReference type="ARBA" id="ARBA00023136"/>
    </source>
</evidence>
<feature type="compositionally biased region" description="Low complexity" evidence="10">
    <location>
        <begin position="123"/>
        <end position="134"/>
    </location>
</feature>
<keyword evidence="13" id="KW-1185">Reference proteome</keyword>
<proteinExistence type="inferred from homology"/>
<dbReference type="PANTHER" id="PTHR47616">
    <property type="entry name" value="CHOLESTERYL ESTER TRANSFER PROTEIN"/>
    <property type="match status" value="1"/>
</dbReference>
<dbReference type="Gene3D" id="3.15.10.10">
    <property type="entry name" value="Bactericidal permeability-increasing protein, domain 1"/>
    <property type="match status" value="1"/>
</dbReference>
<dbReference type="GO" id="GO:0005548">
    <property type="term" value="F:phospholipid transporter activity"/>
    <property type="evidence" value="ECO:0007669"/>
    <property type="project" value="TreeGrafter"/>
</dbReference>
<dbReference type="Gene3D" id="3.15.20.10">
    <property type="entry name" value="Bactericidal permeability-increasing protein, domain 2"/>
    <property type="match status" value="2"/>
</dbReference>
<organism evidence="12 13">
    <name type="scientific">Electrophorus voltai</name>
    <dbReference type="NCBI Taxonomy" id="2609070"/>
    <lineage>
        <taxon>Eukaryota</taxon>
        <taxon>Metazoa</taxon>
        <taxon>Chordata</taxon>
        <taxon>Craniata</taxon>
        <taxon>Vertebrata</taxon>
        <taxon>Euteleostomi</taxon>
        <taxon>Actinopterygii</taxon>
        <taxon>Neopterygii</taxon>
        <taxon>Teleostei</taxon>
        <taxon>Ostariophysi</taxon>
        <taxon>Gymnotiformes</taxon>
        <taxon>Gymnotoidei</taxon>
        <taxon>Gymnotidae</taxon>
        <taxon>Electrophorus</taxon>
    </lineage>
</organism>
<dbReference type="Pfam" id="PF01273">
    <property type="entry name" value="LBP_BPI_CETP"/>
    <property type="match status" value="1"/>
</dbReference>
<dbReference type="SUPFAM" id="SSF55394">
    <property type="entry name" value="Bactericidal permeability-increasing protein, BPI"/>
    <property type="match status" value="2"/>
</dbReference>
<dbReference type="GO" id="GO:0006986">
    <property type="term" value="P:response to unfolded protein"/>
    <property type="evidence" value="ECO:0007669"/>
    <property type="project" value="UniProtKB-KW"/>
</dbReference>
<dbReference type="Gene3D" id="3.10.20.90">
    <property type="entry name" value="Phosphatidylinositol 3-kinase Catalytic Subunit, Chain A, domain 1"/>
    <property type="match status" value="1"/>
</dbReference>
<dbReference type="GO" id="GO:0016020">
    <property type="term" value="C:membrane"/>
    <property type="evidence" value="ECO:0007669"/>
    <property type="project" value="UniProtKB-SubCell"/>
</dbReference>
<dbReference type="GO" id="GO:0034364">
    <property type="term" value="C:high-density lipoprotein particle"/>
    <property type="evidence" value="ECO:0007669"/>
    <property type="project" value="InterPro"/>
</dbReference>
<dbReference type="FunFam" id="3.10.20.90:FF:000046">
    <property type="entry name" value="Homocysteine-responsive endoplasmic reticulum-resident ubiquitin-like domain member 2 protein"/>
    <property type="match status" value="1"/>
</dbReference>
<reference evidence="12" key="1">
    <citation type="submission" date="2023-03" db="EMBL/GenBank/DDBJ databases">
        <title>Electrophorus voltai genome.</title>
        <authorList>
            <person name="Bian C."/>
        </authorList>
    </citation>
    <scope>NUCLEOTIDE SEQUENCE</scope>
    <source>
        <strain evidence="12">CB-2022</strain>
        <tissue evidence="12">Muscle</tissue>
    </source>
</reference>
<evidence type="ECO:0000256" key="8">
    <source>
        <dbReference type="ARBA" id="ARBA00023180"/>
    </source>
</evidence>
<dbReference type="GO" id="GO:0055091">
    <property type="term" value="P:phospholipid homeostasis"/>
    <property type="evidence" value="ECO:0007669"/>
    <property type="project" value="TreeGrafter"/>
</dbReference>
<dbReference type="PROSITE" id="PS50053">
    <property type="entry name" value="UBIQUITIN_2"/>
    <property type="match status" value="1"/>
</dbReference>
<dbReference type="GO" id="GO:0031210">
    <property type="term" value="F:phosphatidylcholine binding"/>
    <property type="evidence" value="ECO:0007669"/>
    <property type="project" value="TreeGrafter"/>
</dbReference>
<dbReference type="GO" id="GO:0043691">
    <property type="term" value="P:reverse cholesterol transport"/>
    <property type="evidence" value="ECO:0007669"/>
    <property type="project" value="InterPro"/>
</dbReference>
<dbReference type="CDD" id="cd00025">
    <property type="entry name" value="BPI1"/>
    <property type="match status" value="1"/>
</dbReference>
<dbReference type="GO" id="GO:0120020">
    <property type="term" value="F:cholesterol transfer activity"/>
    <property type="evidence" value="ECO:0007669"/>
    <property type="project" value="InterPro"/>
</dbReference>
<dbReference type="SUPFAM" id="SSF54236">
    <property type="entry name" value="Ubiquitin-like"/>
    <property type="match status" value="1"/>
</dbReference>
<dbReference type="InterPro" id="IPR017130">
    <property type="entry name" value="Cholesteryl_ester_transfer"/>
</dbReference>
<evidence type="ECO:0000256" key="9">
    <source>
        <dbReference type="ARBA" id="ARBA00023230"/>
    </source>
</evidence>
<evidence type="ECO:0000256" key="5">
    <source>
        <dbReference type="ARBA" id="ARBA00022692"/>
    </source>
</evidence>
<evidence type="ECO:0000256" key="2">
    <source>
        <dbReference type="ARBA" id="ARBA00004613"/>
    </source>
</evidence>
<feature type="region of interest" description="Disordered" evidence="10">
    <location>
        <begin position="98"/>
        <end position="171"/>
    </location>
</feature>
<evidence type="ECO:0000256" key="4">
    <source>
        <dbReference type="ARBA" id="ARBA00022525"/>
    </source>
</evidence>
<dbReference type="GO" id="GO:0034197">
    <property type="term" value="P:triglyceride transport"/>
    <property type="evidence" value="ECO:0007669"/>
    <property type="project" value="TreeGrafter"/>
</dbReference>
<dbReference type="GO" id="GO:0034372">
    <property type="term" value="P:very-low-density lipoprotein particle remodeling"/>
    <property type="evidence" value="ECO:0007669"/>
    <property type="project" value="TreeGrafter"/>
</dbReference>
<accession>A0AAD8YQD9</accession>
<dbReference type="InterPro" id="IPR000626">
    <property type="entry name" value="Ubiquitin-like_dom"/>
</dbReference>
<evidence type="ECO:0000256" key="1">
    <source>
        <dbReference type="ARBA" id="ARBA00004370"/>
    </source>
</evidence>
<dbReference type="EMBL" id="JAROKS010000026">
    <property type="protein sequence ID" value="KAK1785410.1"/>
    <property type="molecule type" value="Genomic_DNA"/>
</dbReference>
<dbReference type="InterPro" id="IPR029071">
    <property type="entry name" value="Ubiquitin-like_domsf"/>
</dbReference>
<evidence type="ECO:0000256" key="10">
    <source>
        <dbReference type="SAM" id="MobiDB-lite"/>
    </source>
</evidence>
<keyword evidence="4" id="KW-0964">Secreted</keyword>
<dbReference type="Pfam" id="PF00240">
    <property type="entry name" value="ubiquitin"/>
    <property type="match status" value="1"/>
</dbReference>
<dbReference type="AlphaFoldDB" id="A0AAD8YQD9"/>
<keyword evidence="8" id="KW-0325">Glycoprotein</keyword>
<evidence type="ECO:0000256" key="6">
    <source>
        <dbReference type="ARBA" id="ARBA00022989"/>
    </source>
</evidence>
<dbReference type="GO" id="GO:0017129">
    <property type="term" value="F:triglyceride binding"/>
    <property type="evidence" value="ECO:0007669"/>
    <property type="project" value="TreeGrafter"/>
</dbReference>
<dbReference type="Proteomes" id="UP001239994">
    <property type="component" value="Unassembled WGS sequence"/>
</dbReference>
<keyword evidence="6" id="KW-1133">Transmembrane helix</keyword>
<feature type="region of interest" description="Disordered" evidence="10">
    <location>
        <begin position="334"/>
        <end position="401"/>
    </location>
</feature>
<keyword evidence="5" id="KW-0812">Transmembrane</keyword>
<dbReference type="GO" id="GO:0042632">
    <property type="term" value="P:cholesterol homeostasis"/>
    <property type="evidence" value="ECO:0007669"/>
    <property type="project" value="TreeGrafter"/>
</dbReference>
<dbReference type="GO" id="GO:0034374">
    <property type="term" value="P:low-density lipoprotein particle remodeling"/>
    <property type="evidence" value="ECO:0007669"/>
    <property type="project" value="TreeGrafter"/>
</dbReference>
<evidence type="ECO:0000313" key="12">
    <source>
        <dbReference type="EMBL" id="KAK1785410.1"/>
    </source>
</evidence>
<protein>
    <recommendedName>
        <fullName evidence="11">Ubiquitin-like domain-containing protein</fullName>
    </recommendedName>
</protein>
<gene>
    <name evidence="12" type="ORF">P4O66_018254</name>
</gene>
<comment type="similarity">
    <text evidence="3">Belongs to the BPI/LBP/Plunc superfamily. BPI/LBP family.</text>
</comment>
<name>A0AAD8YQD9_9TELE</name>
<dbReference type="GO" id="GO:0006641">
    <property type="term" value="P:triglyceride metabolic process"/>
    <property type="evidence" value="ECO:0007669"/>
    <property type="project" value="TreeGrafter"/>
</dbReference>
<keyword evidence="7" id="KW-0472">Membrane</keyword>
<dbReference type="GO" id="GO:0008203">
    <property type="term" value="P:cholesterol metabolic process"/>
    <property type="evidence" value="ECO:0007669"/>
    <property type="project" value="TreeGrafter"/>
</dbReference>
<evidence type="ECO:0000256" key="3">
    <source>
        <dbReference type="ARBA" id="ARBA00007292"/>
    </source>
</evidence>
<dbReference type="InterPro" id="IPR017943">
    <property type="entry name" value="Bactericidal_perm-incr_a/b_dom"/>
</dbReference>
<keyword evidence="9" id="KW-0834">Unfolded protein response</keyword>
<dbReference type="GO" id="GO:0034375">
    <property type="term" value="P:high-density lipoprotein particle remodeling"/>
    <property type="evidence" value="ECO:0007669"/>
    <property type="project" value="TreeGrafter"/>
</dbReference>